<dbReference type="PANTHER" id="PTHR30346:SF28">
    <property type="entry name" value="HTH-TYPE TRANSCRIPTIONAL REGULATOR CYNR"/>
    <property type="match status" value="1"/>
</dbReference>
<evidence type="ECO:0000256" key="1">
    <source>
        <dbReference type="ARBA" id="ARBA00009437"/>
    </source>
</evidence>
<keyword evidence="4" id="KW-0804">Transcription</keyword>
<evidence type="ECO:0000256" key="4">
    <source>
        <dbReference type="ARBA" id="ARBA00023163"/>
    </source>
</evidence>
<keyword evidence="2" id="KW-0805">Transcription regulation</keyword>
<sequence>MFQVLELVLMELRQLEYFIAVAEEGGFTRAAARERVAQPGISAQVRRLERELGQALFDRSGREVRLTQAGEVFLPYARAAIRATVDARVAVDALSGLLRGRVTVGMLTATPAGDLVRLLAEFHAAHPGVEISLREDTSDRLISSLLAGAVDVAWVSVAGEVPAGLESVVLTEQPLVAVVGAPDALGGSASVRVSALRDRVLGCLPVGTGLRAALETACGAAGFQPRVGFEASSPEVVVSLAAAGMGVAVVPAAVGAAAAGGGAAAASTGPDSVRAATGDAAAGAASAVPGSVGTVAGSEGAGSAAEDAGRGGQVRVVRLTHPVPVGRVVLAWRGGDGLGPAARVLVETVRAGLVGR</sequence>
<dbReference type="Gene3D" id="3.40.190.290">
    <property type="match status" value="1"/>
</dbReference>
<evidence type="ECO:0000313" key="6">
    <source>
        <dbReference type="EMBL" id="SES47629.1"/>
    </source>
</evidence>
<comment type="similarity">
    <text evidence="1">Belongs to the LysR transcriptional regulatory family.</text>
</comment>
<dbReference type="FunFam" id="1.10.10.10:FF:000001">
    <property type="entry name" value="LysR family transcriptional regulator"/>
    <property type="match status" value="1"/>
</dbReference>
<dbReference type="Pfam" id="PF03466">
    <property type="entry name" value="LysR_substrate"/>
    <property type="match status" value="1"/>
</dbReference>
<dbReference type="SUPFAM" id="SSF46785">
    <property type="entry name" value="Winged helix' DNA-binding domain"/>
    <property type="match status" value="1"/>
</dbReference>
<dbReference type="Pfam" id="PF00126">
    <property type="entry name" value="HTH_1"/>
    <property type="match status" value="1"/>
</dbReference>
<evidence type="ECO:0000313" key="7">
    <source>
        <dbReference type="Proteomes" id="UP000199051"/>
    </source>
</evidence>
<name>A0A1H9XNQ4_9PSEU</name>
<dbReference type="GO" id="GO:0032993">
    <property type="term" value="C:protein-DNA complex"/>
    <property type="evidence" value="ECO:0007669"/>
    <property type="project" value="TreeGrafter"/>
</dbReference>
<dbReference type="Proteomes" id="UP000199051">
    <property type="component" value="Unassembled WGS sequence"/>
</dbReference>
<dbReference type="EMBL" id="FOGI01000017">
    <property type="protein sequence ID" value="SES47629.1"/>
    <property type="molecule type" value="Genomic_DNA"/>
</dbReference>
<dbReference type="InterPro" id="IPR036390">
    <property type="entry name" value="WH_DNA-bd_sf"/>
</dbReference>
<evidence type="ECO:0000259" key="5">
    <source>
        <dbReference type="PROSITE" id="PS50931"/>
    </source>
</evidence>
<dbReference type="GO" id="GO:0003700">
    <property type="term" value="F:DNA-binding transcription factor activity"/>
    <property type="evidence" value="ECO:0007669"/>
    <property type="project" value="InterPro"/>
</dbReference>
<gene>
    <name evidence="6" type="ORF">SAMN04487818_117123</name>
</gene>
<dbReference type="InterPro" id="IPR036388">
    <property type="entry name" value="WH-like_DNA-bd_sf"/>
</dbReference>
<reference evidence="7" key="1">
    <citation type="submission" date="2016-10" db="EMBL/GenBank/DDBJ databases">
        <authorList>
            <person name="Varghese N."/>
            <person name="Submissions S."/>
        </authorList>
    </citation>
    <scope>NUCLEOTIDE SEQUENCE [LARGE SCALE GENOMIC DNA]</scope>
    <source>
        <strain evidence="7">DSM 44260</strain>
    </source>
</reference>
<dbReference type="STRING" id="155974.SAMN04487818_117123"/>
<dbReference type="Gene3D" id="1.10.10.10">
    <property type="entry name" value="Winged helix-like DNA-binding domain superfamily/Winged helix DNA-binding domain"/>
    <property type="match status" value="1"/>
</dbReference>
<dbReference type="PRINTS" id="PR00039">
    <property type="entry name" value="HTHLYSR"/>
</dbReference>
<dbReference type="SUPFAM" id="SSF53850">
    <property type="entry name" value="Periplasmic binding protein-like II"/>
    <property type="match status" value="1"/>
</dbReference>
<proteinExistence type="inferred from homology"/>
<protein>
    <submittedName>
        <fullName evidence="6">DNA-binding transcriptional regulator, LysR family</fullName>
    </submittedName>
</protein>
<evidence type="ECO:0000256" key="3">
    <source>
        <dbReference type="ARBA" id="ARBA00023125"/>
    </source>
</evidence>
<dbReference type="InterPro" id="IPR000847">
    <property type="entry name" value="LysR_HTH_N"/>
</dbReference>
<dbReference type="PANTHER" id="PTHR30346">
    <property type="entry name" value="TRANSCRIPTIONAL DUAL REGULATOR HCAR-RELATED"/>
    <property type="match status" value="1"/>
</dbReference>
<accession>A0A1H9XNQ4</accession>
<keyword evidence="7" id="KW-1185">Reference proteome</keyword>
<evidence type="ECO:0000256" key="2">
    <source>
        <dbReference type="ARBA" id="ARBA00023015"/>
    </source>
</evidence>
<feature type="domain" description="HTH lysR-type" evidence="5">
    <location>
        <begin position="10"/>
        <end position="67"/>
    </location>
</feature>
<keyword evidence="3 6" id="KW-0238">DNA-binding</keyword>
<dbReference type="InterPro" id="IPR005119">
    <property type="entry name" value="LysR_subst-bd"/>
</dbReference>
<organism evidence="6 7">
    <name type="scientific">Actinokineospora terrae</name>
    <dbReference type="NCBI Taxonomy" id="155974"/>
    <lineage>
        <taxon>Bacteria</taxon>
        <taxon>Bacillati</taxon>
        <taxon>Actinomycetota</taxon>
        <taxon>Actinomycetes</taxon>
        <taxon>Pseudonocardiales</taxon>
        <taxon>Pseudonocardiaceae</taxon>
        <taxon>Actinokineospora</taxon>
    </lineage>
</organism>
<dbReference type="GO" id="GO:0003677">
    <property type="term" value="F:DNA binding"/>
    <property type="evidence" value="ECO:0007669"/>
    <property type="project" value="UniProtKB-KW"/>
</dbReference>
<dbReference type="AlphaFoldDB" id="A0A1H9XNQ4"/>
<dbReference type="PROSITE" id="PS50931">
    <property type="entry name" value="HTH_LYSR"/>
    <property type="match status" value="1"/>
</dbReference>